<keyword evidence="2" id="KW-0732">Signal</keyword>
<dbReference type="PANTHER" id="PTHR42928:SF5">
    <property type="entry name" value="BLR1237 PROTEIN"/>
    <property type="match status" value="1"/>
</dbReference>
<protein>
    <submittedName>
        <fullName evidence="3">Tripartite-type tricarboxylate transporter receptor subunit TctC</fullName>
    </submittedName>
</protein>
<dbReference type="Gene3D" id="3.40.190.10">
    <property type="entry name" value="Periplasmic binding protein-like II"/>
    <property type="match status" value="1"/>
</dbReference>
<evidence type="ECO:0000256" key="2">
    <source>
        <dbReference type="SAM" id="SignalP"/>
    </source>
</evidence>
<dbReference type="InterPro" id="IPR005064">
    <property type="entry name" value="BUG"/>
</dbReference>
<dbReference type="EMBL" id="SHKO01000001">
    <property type="protein sequence ID" value="RZT98955.1"/>
    <property type="molecule type" value="Genomic_DNA"/>
</dbReference>
<evidence type="ECO:0000313" key="4">
    <source>
        <dbReference type="Proteomes" id="UP000293398"/>
    </source>
</evidence>
<dbReference type="Gene3D" id="3.40.190.150">
    <property type="entry name" value="Bordetella uptake gene, domain 1"/>
    <property type="match status" value="1"/>
</dbReference>
<keyword evidence="4" id="KW-1185">Reference proteome</keyword>
<dbReference type="Pfam" id="PF03401">
    <property type="entry name" value="TctC"/>
    <property type="match status" value="1"/>
</dbReference>
<dbReference type="PIRSF" id="PIRSF017082">
    <property type="entry name" value="YflP"/>
    <property type="match status" value="1"/>
</dbReference>
<comment type="caution">
    <text evidence="3">The sequence shown here is derived from an EMBL/GenBank/DDBJ whole genome shotgun (WGS) entry which is preliminary data.</text>
</comment>
<evidence type="ECO:0000313" key="3">
    <source>
        <dbReference type="EMBL" id="RZT98955.1"/>
    </source>
</evidence>
<name>A0A4V2FTP7_9BURK</name>
<accession>A0A4V2FTP7</accession>
<feature type="chain" id="PRO_5020717399" evidence="2">
    <location>
        <begin position="23"/>
        <end position="327"/>
    </location>
</feature>
<proteinExistence type="inferred from homology"/>
<dbReference type="AlphaFoldDB" id="A0A4V2FTP7"/>
<reference evidence="3 4" key="1">
    <citation type="submission" date="2019-02" db="EMBL/GenBank/DDBJ databases">
        <title>Genomic Encyclopedia of Type Strains, Phase IV (KMG-IV): sequencing the most valuable type-strain genomes for metagenomic binning, comparative biology and taxonomic classification.</title>
        <authorList>
            <person name="Goeker M."/>
        </authorList>
    </citation>
    <scope>NUCLEOTIDE SEQUENCE [LARGE SCALE GENOMIC DNA]</scope>
    <source>
        <strain evidence="3 4">DSM 23814</strain>
    </source>
</reference>
<dbReference type="Proteomes" id="UP000293398">
    <property type="component" value="Unassembled WGS sequence"/>
</dbReference>
<dbReference type="InterPro" id="IPR042100">
    <property type="entry name" value="Bug_dom1"/>
</dbReference>
<dbReference type="PANTHER" id="PTHR42928">
    <property type="entry name" value="TRICARBOXYLATE-BINDING PROTEIN"/>
    <property type="match status" value="1"/>
</dbReference>
<feature type="signal peptide" evidence="2">
    <location>
        <begin position="1"/>
        <end position="22"/>
    </location>
</feature>
<sequence length="327" mass="34246">MRIWLPVCLAFFAFIGSQPAVRAGEIAFPNKAIHLVVPFAPGGGADIGARRFAKALSDLVGQSVVVENVPGAGGTLGAARVAHAAPDGYTLLYTTPGQQMTAPYLIDNLPYDALKDLRAVSKLTAGVNVLVVTRDFPAVSIQQLIDYAKQNPAKVNFASSGIGSTSHLAGELFKKMAGINITHVPYRGSSVAAADIVGGRVQMTIDTLSVYLPHIRSGKVRALGVSTLQPAAIEPGIRPIADVLTGFEASPINYITAPGATPEAVIEKLNALINKVASDKTLQATFASTGSVLGGSTPEQMQALVRSEQKRWKAVIDSAAIAVMHKK</sequence>
<gene>
    <name evidence="3" type="ORF">EV681_0736</name>
</gene>
<organism evidence="3 4">
    <name type="scientific">Advenella incenata</name>
    <dbReference type="NCBI Taxonomy" id="267800"/>
    <lineage>
        <taxon>Bacteria</taxon>
        <taxon>Pseudomonadati</taxon>
        <taxon>Pseudomonadota</taxon>
        <taxon>Betaproteobacteria</taxon>
        <taxon>Burkholderiales</taxon>
        <taxon>Alcaligenaceae</taxon>
    </lineage>
</organism>
<dbReference type="SUPFAM" id="SSF53850">
    <property type="entry name" value="Periplasmic binding protein-like II"/>
    <property type="match status" value="1"/>
</dbReference>
<evidence type="ECO:0000256" key="1">
    <source>
        <dbReference type="ARBA" id="ARBA00006987"/>
    </source>
</evidence>
<comment type="similarity">
    <text evidence="1">Belongs to the UPF0065 (bug) family.</text>
</comment>
<keyword evidence="3" id="KW-0675">Receptor</keyword>